<dbReference type="AlphaFoldDB" id="A0A1J5P8C1"/>
<sequence>MTIFQPMALLEGSVPVRWLGMLRTACQVAMVRQMLAIDSRTTARSWPNKVARI</sequence>
<accession>A0A1J5P8C1</accession>
<reference evidence="1" key="1">
    <citation type="submission" date="2016-10" db="EMBL/GenBank/DDBJ databases">
        <title>Sequence of Gallionella enrichment culture.</title>
        <authorList>
            <person name="Poehlein A."/>
            <person name="Muehling M."/>
            <person name="Daniel R."/>
        </authorList>
    </citation>
    <scope>NUCLEOTIDE SEQUENCE</scope>
</reference>
<evidence type="ECO:0000313" key="1">
    <source>
        <dbReference type="EMBL" id="OIQ67502.1"/>
    </source>
</evidence>
<comment type="caution">
    <text evidence="1">The sequence shown here is derived from an EMBL/GenBank/DDBJ whole genome shotgun (WGS) entry which is preliminary data.</text>
</comment>
<gene>
    <name evidence="1" type="ORF">GALL_509180</name>
</gene>
<proteinExistence type="predicted"/>
<dbReference type="EMBL" id="MLJW01005886">
    <property type="protein sequence ID" value="OIQ67502.1"/>
    <property type="molecule type" value="Genomic_DNA"/>
</dbReference>
<organism evidence="1">
    <name type="scientific">mine drainage metagenome</name>
    <dbReference type="NCBI Taxonomy" id="410659"/>
    <lineage>
        <taxon>unclassified sequences</taxon>
        <taxon>metagenomes</taxon>
        <taxon>ecological metagenomes</taxon>
    </lineage>
</organism>
<name>A0A1J5P8C1_9ZZZZ</name>
<protein>
    <submittedName>
        <fullName evidence="1">Uncharacterized protein</fullName>
    </submittedName>
</protein>